<name>A0A2T0AG01_RHOTO</name>
<dbReference type="GO" id="GO:0005634">
    <property type="term" value="C:nucleus"/>
    <property type="evidence" value="ECO:0007669"/>
    <property type="project" value="TreeGrafter"/>
</dbReference>
<dbReference type="CDD" id="cd18727">
    <property type="entry name" value="PIN_Swt1-like"/>
    <property type="match status" value="1"/>
</dbReference>
<dbReference type="PRINTS" id="PR01217">
    <property type="entry name" value="PRICHEXTENSN"/>
</dbReference>
<dbReference type="AlphaFoldDB" id="A0A2T0AG01"/>
<evidence type="ECO:0000256" key="1">
    <source>
        <dbReference type="SAM" id="MobiDB-lite"/>
    </source>
</evidence>
<feature type="compositionally biased region" description="Low complexity" evidence="1">
    <location>
        <begin position="423"/>
        <end position="441"/>
    </location>
</feature>
<proteinExistence type="predicted"/>
<protein>
    <submittedName>
        <fullName evidence="3">PIN domain-domain containing protein</fullName>
    </submittedName>
</protein>
<comment type="caution">
    <text evidence="3">The sequence shown here is derived from an EMBL/GenBank/DDBJ whole genome shotgun (WGS) entry which is preliminary data.</text>
</comment>
<dbReference type="Gene3D" id="3.40.50.1010">
    <property type="entry name" value="5'-nuclease"/>
    <property type="match status" value="1"/>
</dbReference>
<dbReference type="EMBL" id="LCTV02000002">
    <property type="protein sequence ID" value="PRQ76927.1"/>
    <property type="molecule type" value="Genomic_DNA"/>
</dbReference>
<dbReference type="InterPro" id="IPR029060">
    <property type="entry name" value="PIN-like_dom_sf"/>
</dbReference>
<feature type="compositionally biased region" description="Pro residues" evidence="1">
    <location>
        <begin position="225"/>
        <end position="241"/>
    </location>
</feature>
<dbReference type="PANTHER" id="PTHR16161:SF0">
    <property type="entry name" value="TRANSCRIPTIONAL PROTEIN SWT1"/>
    <property type="match status" value="1"/>
</dbReference>
<dbReference type="SUPFAM" id="SSF88723">
    <property type="entry name" value="PIN domain-like"/>
    <property type="match status" value="1"/>
</dbReference>
<dbReference type="InterPro" id="IPR052626">
    <property type="entry name" value="SWT1_Regulator"/>
</dbReference>
<evidence type="ECO:0000313" key="4">
    <source>
        <dbReference type="Proteomes" id="UP000239560"/>
    </source>
</evidence>
<evidence type="ECO:0000259" key="2">
    <source>
        <dbReference type="SMART" id="SM00670"/>
    </source>
</evidence>
<feature type="region of interest" description="Disordered" evidence="1">
    <location>
        <begin position="222"/>
        <end position="300"/>
    </location>
</feature>
<feature type="compositionally biased region" description="Pro residues" evidence="1">
    <location>
        <begin position="413"/>
        <end position="422"/>
    </location>
</feature>
<reference evidence="3 4" key="1">
    <citation type="journal article" date="2018" name="Elife">
        <title>Functional genomics of lipid metabolism in the oleaginous yeast Rhodosporidium toruloides.</title>
        <authorList>
            <person name="Coradetti S.T."/>
            <person name="Pinel D."/>
            <person name="Geiselman G."/>
            <person name="Ito M."/>
            <person name="Mondo S."/>
            <person name="Reilly M.C."/>
            <person name="Cheng Y.F."/>
            <person name="Bauer S."/>
            <person name="Grigoriev I."/>
            <person name="Gladden J.M."/>
            <person name="Simmons B.A."/>
            <person name="Brem R."/>
            <person name="Arkin A.P."/>
            <person name="Skerker J.M."/>
        </authorList>
    </citation>
    <scope>NUCLEOTIDE SEQUENCE [LARGE SCALE GENOMIC DNA]</scope>
    <source>
        <strain evidence="3 4">NBRC 0880</strain>
    </source>
</reference>
<dbReference type="PANTHER" id="PTHR16161">
    <property type="entry name" value="TRANSCRIPTIONAL PROTEIN SWT1"/>
    <property type="match status" value="1"/>
</dbReference>
<feature type="domain" description="PIN" evidence="2">
    <location>
        <begin position="48"/>
        <end position="196"/>
    </location>
</feature>
<sequence length="548" mass="59913">MEWDKVEVPDSATVLDALRHLRSEDGHAGMQIDMPWELDGSWAPEEGPVAVVDTNILVSHLALLREFVELAARLPPSSRPVLLIPHIVLLELDGLKTSSRSTDTYSNNGSSARARSSISTLARSATNWLLSELSGSRDNGVVRGQGKAETLLSLDERGKTFGENNDSLVLDAALYQREQRSAIRVLLLTDDRNLQLRATVEHIEAFGIEAGQDVTALLDRLSSPVPLPKPSHSPSPPPRPRQPSFSRHAGPSPVKTPRKRRSPPAPSPLYPSPSPSSSSFVPPSPAAPTQRREPPTSVPLPTYHAMEAEAIDTPPPHSDLPPPPLVSVESPVDVFYNLSLLIGHFVALPLYRHAYQYLRSTRPHEQHEWQPELGDWRYWSPAECAQRAKRWWEDGQVRELCRVGLEHASTTPLDPPAPPHAQPLPQRQPSSSGSSRWATPTPSAPSPPPTSTKQSLAAPRRPKPSIDRQLSDLYSSLPTLVTYLSSAPPSLTTWSAPRWEVLLESTGTFLVAVLGGAVGGDVRGEVGTVVREWVGDLGRLGIRVQVEL</sequence>
<dbReference type="GO" id="GO:0004540">
    <property type="term" value="F:RNA nuclease activity"/>
    <property type="evidence" value="ECO:0007669"/>
    <property type="project" value="UniProtKB-ARBA"/>
</dbReference>
<feature type="compositionally biased region" description="Pro residues" evidence="1">
    <location>
        <begin position="263"/>
        <end position="274"/>
    </location>
</feature>
<dbReference type="OrthoDB" id="2017974at2759"/>
<gene>
    <name evidence="3" type="ORF">AAT19DRAFT_12345</name>
</gene>
<accession>A0A2T0AG01</accession>
<dbReference type="InterPro" id="IPR002716">
    <property type="entry name" value="PIN_dom"/>
</dbReference>
<dbReference type="SMART" id="SM00670">
    <property type="entry name" value="PINc"/>
    <property type="match status" value="1"/>
</dbReference>
<evidence type="ECO:0000313" key="3">
    <source>
        <dbReference type="EMBL" id="PRQ76927.1"/>
    </source>
</evidence>
<dbReference type="Proteomes" id="UP000239560">
    <property type="component" value="Unassembled WGS sequence"/>
</dbReference>
<dbReference type="Pfam" id="PF13638">
    <property type="entry name" value="PIN_4"/>
    <property type="match status" value="1"/>
</dbReference>
<organism evidence="3 4">
    <name type="scientific">Rhodotorula toruloides</name>
    <name type="common">Yeast</name>
    <name type="synonym">Rhodosporidium toruloides</name>
    <dbReference type="NCBI Taxonomy" id="5286"/>
    <lineage>
        <taxon>Eukaryota</taxon>
        <taxon>Fungi</taxon>
        <taxon>Dikarya</taxon>
        <taxon>Basidiomycota</taxon>
        <taxon>Pucciniomycotina</taxon>
        <taxon>Microbotryomycetes</taxon>
        <taxon>Sporidiobolales</taxon>
        <taxon>Sporidiobolaceae</taxon>
        <taxon>Rhodotorula</taxon>
    </lineage>
</organism>
<feature type="region of interest" description="Disordered" evidence="1">
    <location>
        <begin position="408"/>
        <end position="465"/>
    </location>
</feature>